<evidence type="ECO:0000313" key="2">
    <source>
        <dbReference type="Proteomes" id="UP000567179"/>
    </source>
</evidence>
<gene>
    <name evidence="1" type="ORF">D9619_005548</name>
</gene>
<dbReference type="AlphaFoldDB" id="A0A8H5BWC9"/>
<protein>
    <submittedName>
        <fullName evidence="1">Uncharacterized protein</fullName>
    </submittedName>
</protein>
<proteinExistence type="predicted"/>
<sequence>MQISGNGSQILNGSRHRNGVCGRHLKLKLKLEGLTRPSEDFHLRIPFINIIRHELSGAPTSPQ</sequence>
<dbReference type="Proteomes" id="UP000567179">
    <property type="component" value="Unassembled WGS sequence"/>
</dbReference>
<dbReference type="EMBL" id="JAACJJ010000001">
    <property type="protein sequence ID" value="KAF5330785.1"/>
    <property type="molecule type" value="Genomic_DNA"/>
</dbReference>
<evidence type="ECO:0000313" key="1">
    <source>
        <dbReference type="EMBL" id="KAF5330785.1"/>
    </source>
</evidence>
<name>A0A8H5BWC9_9AGAR</name>
<keyword evidence="2" id="KW-1185">Reference proteome</keyword>
<reference evidence="1 2" key="1">
    <citation type="journal article" date="2020" name="ISME J.">
        <title>Uncovering the hidden diversity of litter-decomposition mechanisms in mushroom-forming fungi.</title>
        <authorList>
            <person name="Floudas D."/>
            <person name="Bentzer J."/>
            <person name="Ahren D."/>
            <person name="Johansson T."/>
            <person name="Persson P."/>
            <person name="Tunlid A."/>
        </authorList>
    </citation>
    <scope>NUCLEOTIDE SEQUENCE [LARGE SCALE GENOMIC DNA]</scope>
    <source>
        <strain evidence="1 2">CBS 101986</strain>
    </source>
</reference>
<accession>A0A8H5BWC9</accession>
<comment type="caution">
    <text evidence="1">The sequence shown here is derived from an EMBL/GenBank/DDBJ whole genome shotgun (WGS) entry which is preliminary data.</text>
</comment>
<organism evidence="1 2">
    <name type="scientific">Psilocybe cf. subviscida</name>
    <dbReference type="NCBI Taxonomy" id="2480587"/>
    <lineage>
        <taxon>Eukaryota</taxon>
        <taxon>Fungi</taxon>
        <taxon>Dikarya</taxon>
        <taxon>Basidiomycota</taxon>
        <taxon>Agaricomycotina</taxon>
        <taxon>Agaricomycetes</taxon>
        <taxon>Agaricomycetidae</taxon>
        <taxon>Agaricales</taxon>
        <taxon>Agaricineae</taxon>
        <taxon>Strophariaceae</taxon>
        <taxon>Psilocybe</taxon>
    </lineage>
</organism>